<feature type="compositionally biased region" description="Polar residues" evidence="1">
    <location>
        <begin position="415"/>
        <end position="428"/>
    </location>
</feature>
<sequence>MAQQRTFEIQIADGVTVTLTTSVPGTLEVIFPDFMRDAFDAIGAPPLDPVELQKNYTIPITIDNPFQPKDLDYDPLPAEEQSHVRRHHVCQPDIPQPTRHELKTMLETNNITPLDHAYKPNSSSVPSTFNPYTALVDYEDCMRTWSKPDIFADEDAEVIEEPMVWGDQITDLSVNEIVALLPDESPQGLAWGYTPFASVNYPLFALHVGGDREHLSSKDVTKLLKAHPYLGCPNPPKGREHPVPGVILHRLHAIGWITDEEAKERWLDIDWFSLRDYRDHLAKKRRAGNGDEEFYVVKRRSQRSAVFDGTMKTREKIWREQKNSVECKRIDLELEILMREGRNRLAAEAWYERHGFAYVTAPPTGAQSDSAEDAGYDETKGCEITSSTSPTSPSPSSSPSPMRAEALELRLPSYPSLTASSGTSSTPGNLDPLGFDDSTSKAEFHDGRTEVAQESDVTSGLEMDIDTDTPLLFRTPAQQVPPLLALFPISGKRKISDSDNEGDDEEHLPSQKKRKIFSPPSCPSPSPISPRTTSPSATPRTPQRHGRAPLPRTPRTQIPATPLMRTVPLPAVDDGRFLVTPSSLPTSVTPQAPLRPGVRIMRHIDEDLRRGPQRQDVDLVSPTPTRPSVSLSTSALPTLAPALRRSTRSRKPPSSRSKSPYRTAPEGSDRIQRVVGSQTNKNKTKEKRTGRVSV</sequence>
<feature type="region of interest" description="Disordered" evidence="1">
    <location>
        <begin position="605"/>
        <end position="694"/>
    </location>
</feature>
<evidence type="ECO:0000313" key="2">
    <source>
        <dbReference type="EMBL" id="KAL0568038.1"/>
    </source>
</evidence>
<feature type="compositionally biased region" description="Low complexity" evidence="1">
    <location>
        <begin position="529"/>
        <end position="541"/>
    </location>
</feature>
<evidence type="ECO:0000313" key="3">
    <source>
        <dbReference type="Proteomes" id="UP001465976"/>
    </source>
</evidence>
<protein>
    <submittedName>
        <fullName evidence="2">Uncharacterized protein</fullName>
    </submittedName>
</protein>
<feature type="compositionally biased region" description="Basic and acidic residues" evidence="1">
    <location>
        <begin position="438"/>
        <end position="451"/>
    </location>
</feature>
<feature type="compositionally biased region" description="Basic and acidic residues" evidence="1">
    <location>
        <begin position="605"/>
        <end position="617"/>
    </location>
</feature>
<organism evidence="2 3">
    <name type="scientific">Marasmius crinis-equi</name>
    <dbReference type="NCBI Taxonomy" id="585013"/>
    <lineage>
        <taxon>Eukaryota</taxon>
        <taxon>Fungi</taxon>
        <taxon>Dikarya</taxon>
        <taxon>Basidiomycota</taxon>
        <taxon>Agaricomycotina</taxon>
        <taxon>Agaricomycetes</taxon>
        <taxon>Agaricomycetidae</taxon>
        <taxon>Agaricales</taxon>
        <taxon>Marasmiineae</taxon>
        <taxon>Marasmiaceae</taxon>
        <taxon>Marasmius</taxon>
    </lineage>
</organism>
<comment type="caution">
    <text evidence="2">The sequence shown here is derived from an EMBL/GenBank/DDBJ whole genome shotgun (WGS) entry which is preliminary data.</text>
</comment>
<feature type="compositionally biased region" description="Polar residues" evidence="1">
    <location>
        <begin position="622"/>
        <end position="636"/>
    </location>
</feature>
<dbReference type="EMBL" id="JBAHYK010001431">
    <property type="protein sequence ID" value="KAL0568038.1"/>
    <property type="molecule type" value="Genomic_DNA"/>
</dbReference>
<feature type="region of interest" description="Disordered" evidence="1">
    <location>
        <begin position="361"/>
        <end position="403"/>
    </location>
</feature>
<proteinExistence type="predicted"/>
<reference evidence="2 3" key="1">
    <citation type="submission" date="2024-02" db="EMBL/GenBank/DDBJ databases">
        <title>A draft genome for the cacao thread blight pathogen Marasmius crinis-equi.</title>
        <authorList>
            <person name="Cohen S.P."/>
            <person name="Baruah I.K."/>
            <person name="Amoako-Attah I."/>
            <person name="Bukari Y."/>
            <person name="Meinhardt L.W."/>
            <person name="Bailey B.A."/>
        </authorList>
    </citation>
    <scope>NUCLEOTIDE SEQUENCE [LARGE SCALE GENOMIC DNA]</scope>
    <source>
        <strain evidence="2 3">GH-76</strain>
    </source>
</reference>
<dbReference type="Proteomes" id="UP001465976">
    <property type="component" value="Unassembled WGS sequence"/>
</dbReference>
<name>A0ABR3EYP2_9AGAR</name>
<gene>
    <name evidence="2" type="ORF">V5O48_013959</name>
</gene>
<feature type="region of interest" description="Disordered" evidence="1">
    <location>
        <begin position="494"/>
        <end position="564"/>
    </location>
</feature>
<feature type="compositionally biased region" description="Basic residues" evidence="1">
    <location>
        <begin position="682"/>
        <end position="694"/>
    </location>
</feature>
<accession>A0ABR3EYP2</accession>
<feature type="region of interest" description="Disordered" evidence="1">
    <location>
        <begin position="415"/>
        <end position="461"/>
    </location>
</feature>
<evidence type="ECO:0000256" key="1">
    <source>
        <dbReference type="SAM" id="MobiDB-lite"/>
    </source>
</evidence>
<keyword evidence="3" id="KW-1185">Reference proteome</keyword>
<feature type="compositionally biased region" description="Low complexity" evidence="1">
    <location>
        <begin position="654"/>
        <end position="663"/>
    </location>
</feature>